<sequence length="206" mass="22673">MSGVRIGIDFDNTIICYDKVFAAVARQRGLVPEGWQGLKTDVRDHLRSRAGGELAWQGLQGFVYGKGIGGAEIFPGVREFLAACRHAGASVYIVSHKTQFGHQDPDRVDLREAARGWLRSAGLIDATDAALAAGDIYFEDTLAAKVERLASLELDIFIDDLVDVFEQPHFPKTTRSILFTQSRPPHPDHCEPIASWADIHRGVFAS</sequence>
<name>A0A562LLI3_9BRAD</name>
<dbReference type="OrthoDB" id="573782at2"/>
<proteinExistence type="predicted"/>
<dbReference type="Proteomes" id="UP000317176">
    <property type="component" value="Unassembled WGS sequence"/>
</dbReference>
<evidence type="ECO:0000313" key="2">
    <source>
        <dbReference type="Proteomes" id="UP000317176"/>
    </source>
</evidence>
<keyword evidence="2" id="KW-1185">Reference proteome</keyword>
<evidence type="ECO:0008006" key="3">
    <source>
        <dbReference type="Google" id="ProtNLM"/>
    </source>
</evidence>
<gene>
    <name evidence="1" type="ORF">IQ17_01297</name>
</gene>
<protein>
    <recommendedName>
        <fullName evidence="3">Haloacid dehalogenase-like hydrolase</fullName>
    </recommendedName>
</protein>
<dbReference type="Gene3D" id="3.40.50.1000">
    <property type="entry name" value="HAD superfamily/HAD-like"/>
    <property type="match status" value="1"/>
</dbReference>
<evidence type="ECO:0000313" key="1">
    <source>
        <dbReference type="EMBL" id="TWI08478.1"/>
    </source>
</evidence>
<comment type="caution">
    <text evidence="1">The sequence shown here is derived from an EMBL/GenBank/DDBJ whole genome shotgun (WGS) entry which is preliminary data.</text>
</comment>
<reference evidence="1 2" key="1">
    <citation type="journal article" date="2015" name="Stand. Genomic Sci.">
        <title>Genomic Encyclopedia of Bacterial and Archaeal Type Strains, Phase III: the genomes of soil and plant-associated and newly described type strains.</title>
        <authorList>
            <person name="Whitman W.B."/>
            <person name="Woyke T."/>
            <person name="Klenk H.P."/>
            <person name="Zhou Y."/>
            <person name="Lilburn T.G."/>
            <person name="Beck B.J."/>
            <person name="De Vos P."/>
            <person name="Vandamme P."/>
            <person name="Eisen J.A."/>
            <person name="Garrity G."/>
            <person name="Hugenholtz P."/>
            <person name="Kyrpides N.C."/>
        </authorList>
    </citation>
    <scope>NUCLEOTIDE SEQUENCE [LARGE SCALE GENOMIC DNA]</scope>
    <source>
        <strain evidence="1 2">CGMCC 1.10947</strain>
    </source>
</reference>
<accession>A0A562LLI3</accession>
<dbReference type="SUPFAM" id="SSF56784">
    <property type="entry name" value="HAD-like"/>
    <property type="match status" value="1"/>
</dbReference>
<dbReference type="EMBL" id="VLKL01000003">
    <property type="protein sequence ID" value="TWI08478.1"/>
    <property type="molecule type" value="Genomic_DNA"/>
</dbReference>
<organism evidence="1 2">
    <name type="scientific">Bradyrhizobium daqingense</name>
    <dbReference type="NCBI Taxonomy" id="993502"/>
    <lineage>
        <taxon>Bacteria</taxon>
        <taxon>Pseudomonadati</taxon>
        <taxon>Pseudomonadota</taxon>
        <taxon>Alphaproteobacteria</taxon>
        <taxon>Hyphomicrobiales</taxon>
        <taxon>Nitrobacteraceae</taxon>
        <taxon>Bradyrhizobium</taxon>
    </lineage>
</organism>
<dbReference type="InterPro" id="IPR036412">
    <property type="entry name" value="HAD-like_sf"/>
</dbReference>
<dbReference type="InterPro" id="IPR023214">
    <property type="entry name" value="HAD_sf"/>
</dbReference>
<dbReference type="AlphaFoldDB" id="A0A562LLI3"/>